<dbReference type="EnsemblBacteria" id="ABF86599">
    <property type="protein sequence ID" value="ABF86599"/>
    <property type="gene ID" value="MXAN_3669"/>
</dbReference>
<name>Q1D667_MYXXD</name>
<dbReference type="HOGENOM" id="CLU_3313171_0_0_7"/>
<evidence type="ECO:0000313" key="1">
    <source>
        <dbReference type="EMBL" id="ABF86599.1"/>
    </source>
</evidence>
<sequence length="39" mass="4120">MSFFGRYDADGAAFFRDACFVAWGRFASTPSSGGCCAEG</sequence>
<gene>
    <name evidence="1" type="ordered locus">MXAN_3669</name>
</gene>
<dbReference type="AlphaFoldDB" id="Q1D667"/>
<reference evidence="1 2" key="1">
    <citation type="journal article" date="2006" name="Proc. Natl. Acad. Sci. U.S.A.">
        <title>Evolution of sensory complexity recorded in a myxobacterial genome.</title>
        <authorList>
            <person name="Goldman B.S."/>
            <person name="Nierman W.C."/>
            <person name="Kaiser D."/>
            <person name="Slater S.C."/>
            <person name="Durkin A.S."/>
            <person name="Eisen J.A."/>
            <person name="Ronning C.M."/>
            <person name="Barbazuk W.B."/>
            <person name="Blanchard M."/>
            <person name="Field C."/>
            <person name="Halling C."/>
            <person name="Hinkle G."/>
            <person name="Iartchuk O."/>
            <person name="Kim H.S."/>
            <person name="Mackenzie C."/>
            <person name="Madupu R."/>
            <person name="Miller N."/>
            <person name="Shvartsbeyn A."/>
            <person name="Sullivan S.A."/>
            <person name="Vaudin M."/>
            <person name="Wiegand R."/>
            <person name="Kaplan H.B."/>
        </authorList>
    </citation>
    <scope>NUCLEOTIDE SEQUENCE [LARGE SCALE GENOMIC DNA]</scope>
    <source>
        <strain evidence="2">DK1622</strain>
    </source>
</reference>
<organism evidence="1 2">
    <name type="scientific">Myxococcus xanthus (strain DK1622)</name>
    <dbReference type="NCBI Taxonomy" id="246197"/>
    <lineage>
        <taxon>Bacteria</taxon>
        <taxon>Pseudomonadati</taxon>
        <taxon>Myxococcota</taxon>
        <taxon>Myxococcia</taxon>
        <taxon>Myxococcales</taxon>
        <taxon>Cystobacterineae</taxon>
        <taxon>Myxococcaceae</taxon>
        <taxon>Myxococcus</taxon>
    </lineage>
</organism>
<evidence type="ECO:0000313" key="2">
    <source>
        <dbReference type="Proteomes" id="UP000002402"/>
    </source>
</evidence>
<protein>
    <submittedName>
        <fullName evidence="1">Uncharacterized protein</fullName>
    </submittedName>
</protein>
<proteinExistence type="predicted"/>
<accession>Q1D667</accession>
<dbReference type="EMBL" id="CP000113">
    <property type="protein sequence ID" value="ABF86599.1"/>
    <property type="molecule type" value="Genomic_DNA"/>
</dbReference>
<dbReference type="KEGG" id="mxa:MXAN_3669"/>
<dbReference type="Proteomes" id="UP000002402">
    <property type="component" value="Chromosome"/>
</dbReference>
<keyword evidence="2" id="KW-1185">Reference proteome</keyword>